<accession>A0A7S1GCV7</accession>
<dbReference type="SMART" id="SM00164">
    <property type="entry name" value="TBC"/>
    <property type="match status" value="1"/>
</dbReference>
<dbReference type="InterPro" id="IPR000195">
    <property type="entry name" value="Rab-GAP-TBC_dom"/>
</dbReference>
<dbReference type="GO" id="GO:0005096">
    <property type="term" value="F:GTPase activator activity"/>
    <property type="evidence" value="ECO:0007669"/>
    <property type="project" value="UniProtKB-KW"/>
</dbReference>
<feature type="domain" description="Rab-GAP TBC" evidence="3">
    <location>
        <begin position="342"/>
        <end position="1008"/>
    </location>
</feature>
<reference evidence="4" key="1">
    <citation type="submission" date="2021-01" db="EMBL/GenBank/DDBJ databases">
        <authorList>
            <person name="Corre E."/>
            <person name="Pelletier E."/>
            <person name="Niang G."/>
            <person name="Scheremetjew M."/>
            <person name="Finn R."/>
            <person name="Kale V."/>
            <person name="Holt S."/>
            <person name="Cochrane G."/>
            <person name="Meng A."/>
            <person name="Brown T."/>
            <person name="Cohen L."/>
        </authorList>
    </citation>
    <scope>NUCLEOTIDE SEQUENCE</scope>
    <source>
        <strain evidence="4">Ms1</strain>
    </source>
</reference>
<dbReference type="PANTHER" id="PTHR22957:SF337">
    <property type="entry name" value="TBC1 DOMAIN FAMILY MEMBER 5"/>
    <property type="match status" value="1"/>
</dbReference>
<feature type="region of interest" description="Disordered" evidence="2">
    <location>
        <begin position="1214"/>
        <end position="1287"/>
    </location>
</feature>
<feature type="region of interest" description="Disordered" evidence="2">
    <location>
        <begin position="1103"/>
        <end position="1124"/>
    </location>
</feature>
<feature type="compositionally biased region" description="Low complexity" evidence="2">
    <location>
        <begin position="855"/>
        <end position="876"/>
    </location>
</feature>
<dbReference type="PROSITE" id="PS50086">
    <property type="entry name" value="TBC_RABGAP"/>
    <property type="match status" value="1"/>
</dbReference>
<feature type="compositionally biased region" description="Basic and acidic residues" evidence="2">
    <location>
        <begin position="196"/>
        <end position="209"/>
    </location>
</feature>
<feature type="compositionally biased region" description="Low complexity" evidence="2">
    <location>
        <begin position="1231"/>
        <end position="1242"/>
    </location>
</feature>
<sequence>MKRRSSGGAGRKPARSGLGRWRTRRRSPADVCLDLTSGALQVSDGVVSGRFHCVLRTTRAVPLAVYYFRVGASTRDDPVGMLQLGPGTRVESFDDSVVLSVAGDAGERTAVFLAGTREHALEWVEQISRFVGSEAVDGVELADGADHGAMGGVGGAHADRVANRSGSGGLPPREHRDAALGAGGRGVDVDDSGEIESSRMSDMRVREPAHLSSVSRHASAAAGGASGGAAGADASRAAHDGEAEFSELGPRMASTDSAASPTVPSAVDRAGEAPDTGGSLRSAARVTDADAPGMLDAPTEASPQVSRTPLAHVFTDPAEEFSHYFMRSTPRDVIRALRGGAMKDSYVRVLAWFLLTGIIPSGRPTSTWPGAMRSVREQYALLRQRYWDRRGPHALLSETGELQNPEDLAESDSTARANIEKDVRRTCQSLDFFQRGDVQEMLTRALFVWDRAHPRVGYKQGMNELLAMVVWALHRVHLKFGAHLRANGAASDGVGGAGGAGSRSDNGGASPKSRMGPLGLKPGPGPRPLPMPASEGGRSRGRVRVSSVVEIADESEDAWNSVDISRLPIVYALCDRRFLEHDCYAMLDQIMRRLIVMYAPGGVVQGTEFVHEIAAAPDDGDSDTGDSDDDSDRSSRSGSTTKSDTEDDSDSDSSAEAGTATAGAVRPTLAPRPPRVGRNWVDLTPTESAADGSNGDSESTDVPLILGSAPAWITEKNGAPLDGAVEAAEAAKKRTRAASDSPAGDGRRGNSSAAGGAGGATPTAPPADLVERSGFGSLSRHGFGLVGGTPPRRPPQHATMPRRWTSSPDLTQLDAAAGARPPASEPIPIGGPAPTATLLAVRAAAAHVDSADESSVVSAAGDSNSNDSASAASGVATPPPPDAESPSKRHRRKRGSKTEGAKPSSRLGLRAHAGSGAAQDILADWTLRLGGGVEQGRLGAGEENPLLESLEKIQVNHLMVADPELGVHMGSVGVVPAMYLLRWRRLALSREFAINDTLLLWDAVIGETPDNWQLLDYLCVAMLLRVRAALLAADDAPSTLGVLTAISSHMPGVEVRSLVEDALTLRTFGSLQARDAALRHESHTGGADAAVEERPLGALPRTAPARVSARGHARTASAALPSSRRGLLHAMDAAAGGGAPVGAGRGGHRRETAPAAAAPRERIAGGVGVAGRVSPVPDRPRSARSRSRSGSPALLDDDGAIELDEAAGGVPVAGHVTPAARVRSPAEIRNAARTRASSATSAGGVSPHVQAPSPEPPSVGAVDTSSAGYAGRTGSHTAGAAGWGGDP</sequence>
<gene>
    <name evidence="4" type="ORF">BSP0115_LOCUS15010</name>
</gene>
<dbReference type="PANTHER" id="PTHR22957">
    <property type="entry name" value="TBC1 DOMAIN FAMILY MEMBER GTPASE-ACTIVATING PROTEIN"/>
    <property type="match status" value="1"/>
</dbReference>
<organism evidence="4">
    <name type="scientific">Bicosoecida sp. CB-2014</name>
    <dbReference type="NCBI Taxonomy" id="1486930"/>
    <lineage>
        <taxon>Eukaryota</taxon>
        <taxon>Sar</taxon>
        <taxon>Stramenopiles</taxon>
        <taxon>Bigyra</taxon>
        <taxon>Opalozoa</taxon>
        <taxon>Bicosoecida</taxon>
    </lineage>
</organism>
<feature type="region of interest" description="Disordered" evidence="2">
    <location>
        <begin position="728"/>
        <end position="808"/>
    </location>
</feature>
<feature type="compositionally biased region" description="Low complexity" evidence="2">
    <location>
        <begin position="212"/>
        <end position="223"/>
    </location>
</feature>
<feature type="region of interest" description="Disordered" evidence="2">
    <location>
        <begin position="493"/>
        <end position="543"/>
    </location>
</feature>
<feature type="compositionally biased region" description="Acidic residues" evidence="2">
    <location>
        <begin position="618"/>
        <end position="631"/>
    </location>
</feature>
<keyword evidence="1" id="KW-0343">GTPase activation</keyword>
<feature type="compositionally biased region" description="Low complexity" evidence="2">
    <location>
        <begin position="749"/>
        <end position="768"/>
    </location>
</feature>
<evidence type="ECO:0000313" key="4">
    <source>
        <dbReference type="EMBL" id="CAD8921748.1"/>
    </source>
</evidence>
<feature type="region of interest" description="Disordered" evidence="2">
    <location>
        <begin position="855"/>
        <end position="908"/>
    </location>
</feature>
<dbReference type="Gene3D" id="1.10.8.270">
    <property type="entry name" value="putative rabgap domain of human tbc1 domain family member 14 like domains"/>
    <property type="match status" value="1"/>
</dbReference>
<evidence type="ECO:0000256" key="2">
    <source>
        <dbReference type="SAM" id="MobiDB-lite"/>
    </source>
</evidence>
<protein>
    <recommendedName>
        <fullName evidence="3">Rab-GAP TBC domain-containing protein</fullName>
    </recommendedName>
</protein>
<evidence type="ECO:0000256" key="1">
    <source>
        <dbReference type="ARBA" id="ARBA00022468"/>
    </source>
</evidence>
<feature type="region of interest" description="Disordered" evidence="2">
    <location>
        <begin position="150"/>
        <end position="282"/>
    </location>
</feature>
<dbReference type="Gene3D" id="1.10.472.80">
    <property type="entry name" value="Ypt/Rab-GAP domain of gyp1p, domain 3"/>
    <property type="match status" value="1"/>
</dbReference>
<name>A0A7S1GCV7_9STRA</name>
<dbReference type="SUPFAM" id="SSF47923">
    <property type="entry name" value="Ypt/Rab-GAP domain of gyp1p"/>
    <property type="match status" value="2"/>
</dbReference>
<dbReference type="Pfam" id="PF00566">
    <property type="entry name" value="RabGAP-TBC"/>
    <property type="match status" value="1"/>
</dbReference>
<dbReference type="EMBL" id="HBFS01022349">
    <property type="protein sequence ID" value="CAD8921748.1"/>
    <property type="molecule type" value="Transcribed_RNA"/>
</dbReference>
<feature type="region of interest" description="Disordered" evidence="2">
    <location>
        <begin position="1139"/>
        <end position="1196"/>
    </location>
</feature>
<feature type="region of interest" description="Disordered" evidence="2">
    <location>
        <begin position="1"/>
        <end position="23"/>
    </location>
</feature>
<feature type="compositionally biased region" description="Polar residues" evidence="2">
    <location>
        <begin position="254"/>
        <end position="263"/>
    </location>
</feature>
<evidence type="ECO:0000259" key="3">
    <source>
        <dbReference type="PROSITE" id="PS50086"/>
    </source>
</evidence>
<feature type="compositionally biased region" description="Low complexity" evidence="2">
    <location>
        <begin position="654"/>
        <end position="664"/>
    </location>
</feature>
<feature type="region of interest" description="Disordered" evidence="2">
    <location>
        <begin position="615"/>
        <end position="680"/>
    </location>
</feature>
<dbReference type="InterPro" id="IPR035969">
    <property type="entry name" value="Rab-GAP_TBC_sf"/>
</dbReference>
<proteinExistence type="predicted"/>
<feature type="compositionally biased region" description="Low complexity" evidence="2">
    <location>
        <begin position="502"/>
        <end position="521"/>
    </location>
</feature>